<accession>A0A9N9G045</accession>
<feature type="non-terminal residue" evidence="1">
    <location>
        <position position="1"/>
    </location>
</feature>
<dbReference type="OrthoDB" id="10501423at2759"/>
<evidence type="ECO:0000313" key="1">
    <source>
        <dbReference type="EMBL" id="CAG8568001.1"/>
    </source>
</evidence>
<organism evidence="1 2">
    <name type="scientific">Funneliformis caledonium</name>
    <dbReference type="NCBI Taxonomy" id="1117310"/>
    <lineage>
        <taxon>Eukaryota</taxon>
        <taxon>Fungi</taxon>
        <taxon>Fungi incertae sedis</taxon>
        <taxon>Mucoromycota</taxon>
        <taxon>Glomeromycotina</taxon>
        <taxon>Glomeromycetes</taxon>
        <taxon>Glomerales</taxon>
        <taxon>Glomeraceae</taxon>
        <taxon>Funneliformis</taxon>
    </lineage>
</organism>
<dbReference type="EMBL" id="CAJVPQ010001748">
    <property type="protein sequence ID" value="CAG8568001.1"/>
    <property type="molecule type" value="Genomic_DNA"/>
</dbReference>
<evidence type="ECO:0000313" key="2">
    <source>
        <dbReference type="Proteomes" id="UP000789570"/>
    </source>
</evidence>
<comment type="caution">
    <text evidence="1">The sequence shown here is derived from an EMBL/GenBank/DDBJ whole genome shotgun (WGS) entry which is preliminary data.</text>
</comment>
<proteinExistence type="predicted"/>
<name>A0A9N9G045_9GLOM</name>
<keyword evidence="2" id="KW-1185">Reference proteome</keyword>
<sequence>NNCQNEYDNAYSEFFEIDSDDEYFIIKFDNDSYLQALSSLDKKQDDFILQSDAEEEDTDLEQEVCQKKELSQIIEVDSNKKLTSCVLIDNIDGKIQICDAKKLQ</sequence>
<reference evidence="1" key="1">
    <citation type="submission" date="2021-06" db="EMBL/GenBank/DDBJ databases">
        <authorList>
            <person name="Kallberg Y."/>
            <person name="Tangrot J."/>
            <person name="Rosling A."/>
        </authorList>
    </citation>
    <scope>NUCLEOTIDE SEQUENCE</scope>
    <source>
        <strain evidence="1">UK204</strain>
    </source>
</reference>
<dbReference type="Proteomes" id="UP000789570">
    <property type="component" value="Unassembled WGS sequence"/>
</dbReference>
<dbReference type="AlphaFoldDB" id="A0A9N9G045"/>
<protein>
    <submittedName>
        <fullName evidence="1">5239_t:CDS:1</fullName>
    </submittedName>
</protein>
<gene>
    <name evidence="1" type="ORF">FCALED_LOCUS6948</name>
</gene>